<organism evidence="8 9">
    <name type="scientific">Candidatus Magasanikbacteria bacterium RIFCSPHIGHO2_01_FULL_33_34</name>
    <dbReference type="NCBI Taxonomy" id="1798671"/>
    <lineage>
        <taxon>Bacteria</taxon>
        <taxon>Candidatus Magasanikiibacteriota</taxon>
    </lineage>
</organism>
<keyword evidence="5 7" id="KW-0378">Hydrolase</keyword>
<evidence type="ECO:0000256" key="3">
    <source>
        <dbReference type="ARBA" id="ARBA00022723"/>
    </source>
</evidence>
<dbReference type="GO" id="GO:0004222">
    <property type="term" value="F:metalloendopeptidase activity"/>
    <property type="evidence" value="ECO:0007669"/>
    <property type="project" value="InterPro"/>
</dbReference>
<sequence>MVYNIYQSVRSIKLSKKYVELVIETTFRQLNKINSEISVNFVGDRRMKMINRDYRGINKTTDVIAFAMQEGKVFDSKDFGDIFISIDQVERQAKKQSIPYKEEFTRVLVHGILHLNGYDHVTKKQEENMFGLQEKLIKKLLMK</sequence>
<dbReference type="SUPFAM" id="SSF55486">
    <property type="entry name" value="Metalloproteases ('zincins'), catalytic domain"/>
    <property type="match status" value="1"/>
</dbReference>
<keyword evidence="3 7" id="KW-0479">Metal-binding</keyword>
<comment type="similarity">
    <text evidence="1 7">Belongs to the endoribonuclease YbeY family.</text>
</comment>
<keyword evidence="2 7" id="KW-0540">Nuclease</keyword>
<gene>
    <name evidence="7" type="primary">ybeY</name>
    <name evidence="8" type="ORF">A2725_01440</name>
</gene>
<dbReference type="PANTHER" id="PTHR46986">
    <property type="entry name" value="ENDORIBONUCLEASE YBEY, CHLOROPLASTIC"/>
    <property type="match status" value="1"/>
</dbReference>
<evidence type="ECO:0000256" key="2">
    <source>
        <dbReference type="ARBA" id="ARBA00022722"/>
    </source>
</evidence>
<feature type="binding site" evidence="7">
    <location>
        <position position="120"/>
    </location>
    <ligand>
        <name>Zn(2+)</name>
        <dbReference type="ChEBI" id="CHEBI:29105"/>
        <note>catalytic</note>
    </ligand>
</feature>
<dbReference type="InterPro" id="IPR002036">
    <property type="entry name" value="YbeY"/>
</dbReference>
<comment type="subcellular location">
    <subcellularLocation>
        <location evidence="7">Cytoplasm</location>
    </subcellularLocation>
</comment>
<dbReference type="EMBL" id="MFPS01000007">
    <property type="protein sequence ID" value="OGH59470.1"/>
    <property type="molecule type" value="Genomic_DNA"/>
</dbReference>
<dbReference type="InterPro" id="IPR020549">
    <property type="entry name" value="YbeY_CS"/>
</dbReference>
<reference evidence="8 9" key="1">
    <citation type="journal article" date="2016" name="Nat. Commun.">
        <title>Thousands of microbial genomes shed light on interconnected biogeochemical processes in an aquifer system.</title>
        <authorList>
            <person name="Anantharaman K."/>
            <person name="Brown C.T."/>
            <person name="Hug L.A."/>
            <person name="Sharon I."/>
            <person name="Castelle C.J."/>
            <person name="Probst A.J."/>
            <person name="Thomas B.C."/>
            <person name="Singh A."/>
            <person name="Wilkins M.J."/>
            <person name="Karaoz U."/>
            <person name="Brodie E.L."/>
            <person name="Williams K.H."/>
            <person name="Hubbard S.S."/>
            <person name="Banfield J.F."/>
        </authorList>
    </citation>
    <scope>NUCLEOTIDE SEQUENCE [LARGE SCALE GENOMIC DNA]</scope>
</reference>
<comment type="caution">
    <text evidence="8">The sequence shown here is derived from an EMBL/GenBank/DDBJ whole genome shotgun (WGS) entry which is preliminary data.</text>
</comment>
<feature type="binding site" evidence="7">
    <location>
        <position position="114"/>
    </location>
    <ligand>
        <name>Zn(2+)</name>
        <dbReference type="ChEBI" id="CHEBI:29105"/>
        <note>catalytic</note>
    </ligand>
</feature>
<dbReference type="GO" id="GO:0004521">
    <property type="term" value="F:RNA endonuclease activity"/>
    <property type="evidence" value="ECO:0007669"/>
    <property type="project" value="UniProtKB-UniRule"/>
</dbReference>
<dbReference type="PROSITE" id="PS01306">
    <property type="entry name" value="UPF0054"/>
    <property type="match status" value="1"/>
</dbReference>
<dbReference type="AlphaFoldDB" id="A0A1F6LJ92"/>
<evidence type="ECO:0000256" key="4">
    <source>
        <dbReference type="ARBA" id="ARBA00022759"/>
    </source>
</evidence>
<keyword evidence="7" id="KW-0698">rRNA processing</keyword>
<dbReference type="GO" id="GO:0008270">
    <property type="term" value="F:zinc ion binding"/>
    <property type="evidence" value="ECO:0007669"/>
    <property type="project" value="UniProtKB-UniRule"/>
</dbReference>
<proteinExistence type="inferred from homology"/>
<dbReference type="Pfam" id="PF02130">
    <property type="entry name" value="YbeY"/>
    <property type="match status" value="1"/>
</dbReference>
<feature type="binding site" evidence="7">
    <location>
        <position position="110"/>
    </location>
    <ligand>
        <name>Zn(2+)</name>
        <dbReference type="ChEBI" id="CHEBI:29105"/>
        <note>catalytic</note>
    </ligand>
</feature>
<evidence type="ECO:0000256" key="5">
    <source>
        <dbReference type="ARBA" id="ARBA00022801"/>
    </source>
</evidence>
<dbReference type="EC" id="3.1.-.-" evidence="7"/>
<protein>
    <recommendedName>
        <fullName evidence="7">Endoribonuclease YbeY</fullName>
        <ecNumber evidence="7">3.1.-.-</ecNumber>
    </recommendedName>
</protein>
<dbReference type="Gene3D" id="3.40.390.30">
    <property type="entry name" value="Metalloproteases ('zincins'), catalytic domain"/>
    <property type="match status" value="1"/>
</dbReference>
<dbReference type="Proteomes" id="UP000177067">
    <property type="component" value="Unassembled WGS sequence"/>
</dbReference>
<name>A0A1F6LJ92_9BACT</name>
<keyword evidence="7" id="KW-0963">Cytoplasm</keyword>
<evidence type="ECO:0000256" key="1">
    <source>
        <dbReference type="ARBA" id="ARBA00010875"/>
    </source>
</evidence>
<dbReference type="InterPro" id="IPR023091">
    <property type="entry name" value="MetalPrtase_cat_dom_sf_prd"/>
</dbReference>
<dbReference type="PANTHER" id="PTHR46986:SF1">
    <property type="entry name" value="ENDORIBONUCLEASE YBEY, CHLOROPLASTIC"/>
    <property type="match status" value="1"/>
</dbReference>
<dbReference type="GO" id="GO:0005737">
    <property type="term" value="C:cytoplasm"/>
    <property type="evidence" value="ECO:0007669"/>
    <property type="project" value="UniProtKB-SubCell"/>
</dbReference>
<evidence type="ECO:0000313" key="8">
    <source>
        <dbReference type="EMBL" id="OGH59470.1"/>
    </source>
</evidence>
<keyword evidence="4 7" id="KW-0255">Endonuclease</keyword>
<evidence type="ECO:0000313" key="9">
    <source>
        <dbReference type="Proteomes" id="UP000177067"/>
    </source>
</evidence>
<keyword evidence="6 7" id="KW-0862">Zinc</keyword>
<accession>A0A1F6LJ92</accession>
<evidence type="ECO:0000256" key="6">
    <source>
        <dbReference type="ARBA" id="ARBA00022833"/>
    </source>
</evidence>
<keyword evidence="7" id="KW-0690">Ribosome biogenesis</keyword>
<comment type="function">
    <text evidence="7">Single strand-specific metallo-endoribonuclease involved in late-stage 70S ribosome quality control and in maturation of the 3' terminus of the 16S rRNA.</text>
</comment>
<comment type="cofactor">
    <cofactor evidence="7">
        <name>Zn(2+)</name>
        <dbReference type="ChEBI" id="CHEBI:29105"/>
    </cofactor>
    <text evidence="7">Binds 1 zinc ion.</text>
</comment>
<dbReference type="NCBIfam" id="TIGR00043">
    <property type="entry name" value="rRNA maturation RNase YbeY"/>
    <property type="match status" value="1"/>
</dbReference>
<evidence type="ECO:0000256" key="7">
    <source>
        <dbReference type="HAMAP-Rule" id="MF_00009"/>
    </source>
</evidence>
<dbReference type="HAMAP" id="MF_00009">
    <property type="entry name" value="Endoribonucl_YbeY"/>
    <property type="match status" value="1"/>
</dbReference>
<dbReference type="GO" id="GO:0006364">
    <property type="term" value="P:rRNA processing"/>
    <property type="evidence" value="ECO:0007669"/>
    <property type="project" value="UniProtKB-UniRule"/>
</dbReference>